<reference evidence="2 3" key="1">
    <citation type="journal article" date="2021" name="Hortic Res">
        <title>Chromosome-scale assembly of the Dendrobium chrysotoxum genome enhances the understanding of orchid evolution.</title>
        <authorList>
            <person name="Zhang Y."/>
            <person name="Zhang G.Q."/>
            <person name="Zhang D."/>
            <person name="Liu X.D."/>
            <person name="Xu X.Y."/>
            <person name="Sun W.H."/>
            <person name="Yu X."/>
            <person name="Zhu X."/>
            <person name="Wang Z.W."/>
            <person name="Zhao X."/>
            <person name="Zhong W.Y."/>
            <person name="Chen H."/>
            <person name="Yin W.L."/>
            <person name="Huang T."/>
            <person name="Niu S.C."/>
            <person name="Liu Z.J."/>
        </authorList>
    </citation>
    <scope>NUCLEOTIDE SEQUENCE [LARGE SCALE GENOMIC DNA]</scope>
    <source>
        <strain evidence="2">Lindl</strain>
    </source>
</reference>
<dbReference type="AlphaFoldDB" id="A0AAV7GEF0"/>
<organism evidence="2 3">
    <name type="scientific">Dendrobium chrysotoxum</name>
    <name type="common">Orchid</name>
    <dbReference type="NCBI Taxonomy" id="161865"/>
    <lineage>
        <taxon>Eukaryota</taxon>
        <taxon>Viridiplantae</taxon>
        <taxon>Streptophyta</taxon>
        <taxon>Embryophyta</taxon>
        <taxon>Tracheophyta</taxon>
        <taxon>Spermatophyta</taxon>
        <taxon>Magnoliopsida</taxon>
        <taxon>Liliopsida</taxon>
        <taxon>Asparagales</taxon>
        <taxon>Orchidaceae</taxon>
        <taxon>Epidendroideae</taxon>
        <taxon>Malaxideae</taxon>
        <taxon>Dendrobiinae</taxon>
        <taxon>Dendrobium</taxon>
    </lineage>
</organism>
<keyword evidence="3" id="KW-1185">Reference proteome</keyword>
<evidence type="ECO:0000313" key="2">
    <source>
        <dbReference type="EMBL" id="KAH0454615.1"/>
    </source>
</evidence>
<evidence type="ECO:0000313" key="3">
    <source>
        <dbReference type="Proteomes" id="UP000775213"/>
    </source>
</evidence>
<evidence type="ECO:0000256" key="1">
    <source>
        <dbReference type="SAM" id="MobiDB-lite"/>
    </source>
</evidence>
<dbReference type="Proteomes" id="UP000775213">
    <property type="component" value="Unassembled WGS sequence"/>
</dbReference>
<dbReference type="EMBL" id="JAGFBR010000015">
    <property type="protein sequence ID" value="KAH0454615.1"/>
    <property type="molecule type" value="Genomic_DNA"/>
</dbReference>
<name>A0AAV7GEF0_DENCH</name>
<accession>A0AAV7GEF0</accession>
<protein>
    <submittedName>
        <fullName evidence="2">Uncharacterized protein</fullName>
    </submittedName>
</protein>
<proteinExistence type="predicted"/>
<sequence>MSIVMRLIALFKNRGVILTPEEEDILRILKIPNIKSLLYEACYLDKYVEEGYLFKVGLSIHAGRSHMTMLKKSKKAQEINAQTSKVSSKRSLKNNDPPLSSKKKKKSIIQDPIKEACDHIYAVEVKELERQCIEECIIRGFFKGI</sequence>
<comment type="caution">
    <text evidence="2">The sequence shown here is derived from an EMBL/GenBank/DDBJ whole genome shotgun (WGS) entry which is preliminary data.</text>
</comment>
<feature type="region of interest" description="Disordered" evidence="1">
    <location>
        <begin position="72"/>
        <end position="107"/>
    </location>
</feature>
<gene>
    <name evidence="2" type="ORF">IEQ34_016539</name>
</gene>